<dbReference type="InterPro" id="IPR029063">
    <property type="entry name" value="SAM-dependent_MTases_sf"/>
</dbReference>
<dbReference type="InterPro" id="IPR012818">
    <property type="entry name" value="CbiE"/>
</dbReference>
<dbReference type="CDD" id="cd11644">
    <property type="entry name" value="Precorrin-6Y-MT"/>
    <property type="match status" value="1"/>
</dbReference>
<dbReference type="AlphaFoldDB" id="A0A178MK88"/>
<name>A0A178MK88_9PROT</name>
<dbReference type="CDD" id="cd02440">
    <property type="entry name" value="AdoMet_MTases"/>
    <property type="match status" value="1"/>
</dbReference>
<keyword evidence="4 7" id="KW-0808">Transferase</keyword>
<dbReference type="Proteomes" id="UP000078543">
    <property type="component" value="Unassembled WGS sequence"/>
</dbReference>
<protein>
    <submittedName>
        <fullName evidence="7">Precorrin-6Y C5,15-methyltransferase</fullName>
    </submittedName>
</protein>
<dbReference type="InterPro" id="IPR050714">
    <property type="entry name" value="Cobalamin_biosynth_MTase"/>
</dbReference>
<comment type="pathway">
    <text evidence="1">Cofactor biosynthesis; adenosylcobalamin biosynthesis.</text>
</comment>
<evidence type="ECO:0000256" key="2">
    <source>
        <dbReference type="ARBA" id="ARBA00022573"/>
    </source>
</evidence>
<dbReference type="STRING" id="1437059.A6A05_15140"/>
<dbReference type="InterPro" id="IPR035996">
    <property type="entry name" value="4pyrrol_Methylase_sf"/>
</dbReference>
<feature type="domain" description="Tetrapyrrole methylase" evidence="6">
    <location>
        <begin position="6"/>
        <end position="176"/>
    </location>
</feature>
<dbReference type="RefSeq" id="WP_068502821.1">
    <property type="nucleotide sequence ID" value="NZ_LWQU01000160.1"/>
</dbReference>
<keyword evidence="2" id="KW-0169">Cobalamin biosynthesis</keyword>
<dbReference type="EMBL" id="LWQU01000160">
    <property type="protein sequence ID" value="OAN48547.1"/>
    <property type="molecule type" value="Genomic_DNA"/>
</dbReference>
<evidence type="ECO:0000313" key="8">
    <source>
        <dbReference type="Proteomes" id="UP000078543"/>
    </source>
</evidence>
<evidence type="ECO:0000313" key="7">
    <source>
        <dbReference type="EMBL" id="OAN48547.1"/>
    </source>
</evidence>
<gene>
    <name evidence="7" type="ORF">A6A05_15140</name>
</gene>
<organism evidence="7 8">
    <name type="scientific">Magnetospirillum moscoviense</name>
    <dbReference type="NCBI Taxonomy" id="1437059"/>
    <lineage>
        <taxon>Bacteria</taxon>
        <taxon>Pseudomonadati</taxon>
        <taxon>Pseudomonadota</taxon>
        <taxon>Alphaproteobacteria</taxon>
        <taxon>Rhodospirillales</taxon>
        <taxon>Rhodospirillaceae</taxon>
        <taxon>Magnetospirillum</taxon>
    </lineage>
</organism>
<dbReference type="NCBIfam" id="TIGR02467">
    <property type="entry name" value="CbiE"/>
    <property type="match status" value="1"/>
</dbReference>
<dbReference type="InterPro" id="IPR006365">
    <property type="entry name" value="Cbl_synth_CobL"/>
</dbReference>
<keyword evidence="3 7" id="KW-0489">Methyltransferase</keyword>
<evidence type="ECO:0000259" key="6">
    <source>
        <dbReference type="Pfam" id="PF00590"/>
    </source>
</evidence>
<keyword evidence="5" id="KW-0949">S-adenosyl-L-methionine</keyword>
<dbReference type="GO" id="GO:0009236">
    <property type="term" value="P:cobalamin biosynthetic process"/>
    <property type="evidence" value="ECO:0007669"/>
    <property type="project" value="UniProtKB-UniPathway"/>
</dbReference>
<dbReference type="OrthoDB" id="9787825at2"/>
<sequence length="402" mass="42116">MTAWLNVVGIGEDGLSGLGQWARIAVEDCDILFGAQRHLAMVPERAGQERIAWPSPFAAAFDLVLARRGQSACILASGDPMMYGIGASLARRLDPAEMRVWPHPSAFSLAAARLGWPLQDCTLLTVHGRPLELVAPHLAPGARLLILAEDGTSPAKLAALLCRQGFGASRLTVLERLDGPAERRLDGQALGWPAERCADLNVMAVECAADRPGAALPILAGLPDDSFAHDGQLTKRDIRAVTLARLAPLAGQLLWDVGAGCGSVAVEWMRTNPSCRAIAIEAKPHRLALIEENRLKLGVPGLTVLAGKAPIALAGLEAPDAVFIGGGLTVKGLVDACWSALKPGGRLVANAVTLQGEAVLGQLYGRLGGELTRISVAQAAALGGFDGWRTAMPVTMLAVVKP</sequence>
<dbReference type="InterPro" id="IPR014008">
    <property type="entry name" value="Cbl_synth_MTase_CbiT"/>
</dbReference>
<dbReference type="PIRSF" id="PIRSF036428">
    <property type="entry name" value="CobL"/>
    <property type="match status" value="1"/>
</dbReference>
<evidence type="ECO:0000256" key="5">
    <source>
        <dbReference type="ARBA" id="ARBA00022691"/>
    </source>
</evidence>
<dbReference type="SUPFAM" id="SSF53790">
    <property type="entry name" value="Tetrapyrrole methylase"/>
    <property type="match status" value="1"/>
</dbReference>
<dbReference type="SUPFAM" id="SSF53335">
    <property type="entry name" value="S-adenosyl-L-methionine-dependent methyltransferases"/>
    <property type="match status" value="1"/>
</dbReference>
<evidence type="ECO:0000256" key="3">
    <source>
        <dbReference type="ARBA" id="ARBA00022603"/>
    </source>
</evidence>
<dbReference type="PANTHER" id="PTHR43182">
    <property type="entry name" value="COBALT-PRECORRIN-6B C(15)-METHYLTRANSFERASE (DECARBOXYLATING)"/>
    <property type="match status" value="1"/>
</dbReference>
<dbReference type="GO" id="GO:0008276">
    <property type="term" value="F:protein methyltransferase activity"/>
    <property type="evidence" value="ECO:0007669"/>
    <property type="project" value="InterPro"/>
</dbReference>
<dbReference type="Pfam" id="PF00590">
    <property type="entry name" value="TP_methylase"/>
    <property type="match status" value="1"/>
</dbReference>
<dbReference type="Gene3D" id="3.40.50.150">
    <property type="entry name" value="Vaccinia Virus protein VP39"/>
    <property type="match status" value="1"/>
</dbReference>
<dbReference type="UniPathway" id="UPA00148"/>
<dbReference type="InterPro" id="IPR014777">
    <property type="entry name" value="4pyrrole_Mease_sub1"/>
</dbReference>
<accession>A0A178MK88</accession>
<dbReference type="Gene3D" id="3.40.1010.10">
    <property type="entry name" value="Cobalt-precorrin-4 Transmethylase, Domain 1"/>
    <property type="match status" value="1"/>
</dbReference>
<dbReference type="GO" id="GO:0032259">
    <property type="term" value="P:methylation"/>
    <property type="evidence" value="ECO:0007669"/>
    <property type="project" value="UniProtKB-KW"/>
</dbReference>
<keyword evidence="8" id="KW-1185">Reference proteome</keyword>
<dbReference type="NCBIfam" id="TIGR02469">
    <property type="entry name" value="CbiT"/>
    <property type="match status" value="1"/>
</dbReference>
<reference evidence="7 8" key="1">
    <citation type="submission" date="2016-04" db="EMBL/GenBank/DDBJ databases">
        <title>Draft genome sequence of freshwater magnetotactic bacteria Magnetospirillum marisnigri SP-1 and Magnetospirillum moscoviense BB-1.</title>
        <authorList>
            <person name="Koziaeva V."/>
            <person name="Dziuba M.V."/>
            <person name="Ivanov T.M."/>
            <person name="Kuznetsov B."/>
            <person name="Grouzdev D.S."/>
        </authorList>
    </citation>
    <scope>NUCLEOTIDE SEQUENCE [LARGE SCALE GENOMIC DNA]</scope>
    <source>
        <strain evidence="7 8">BB-1</strain>
    </source>
</reference>
<comment type="caution">
    <text evidence="7">The sequence shown here is derived from an EMBL/GenBank/DDBJ whole genome shotgun (WGS) entry which is preliminary data.</text>
</comment>
<dbReference type="PANTHER" id="PTHR43182:SF1">
    <property type="entry name" value="COBALT-PRECORRIN-7 C(5)-METHYLTRANSFERASE"/>
    <property type="match status" value="1"/>
</dbReference>
<evidence type="ECO:0000256" key="4">
    <source>
        <dbReference type="ARBA" id="ARBA00022679"/>
    </source>
</evidence>
<proteinExistence type="predicted"/>
<evidence type="ECO:0000256" key="1">
    <source>
        <dbReference type="ARBA" id="ARBA00004953"/>
    </source>
</evidence>
<dbReference type="InterPro" id="IPR000878">
    <property type="entry name" value="4pyrrol_Mease"/>
</dbReference>